<dbReference type="GO" id="GO:0008483">
    <property type="term" value="F:transaminase activity"/>
    <property type="evidence" value="ECO:0007669"/>
    <property type="project" value="UniProtKB-KW"/>
</dbReference>
<dbReference type="Gene3D" id="3.40.640.10">
    <property type="entry name" value="Type I PLP-dependent aspartate aminotransferase-like (Major domain)"/>
    <property type="match status" value="1"/>
</dbReference>
<dbReference type="InterPro" id="IPR004839">
    <property type="entry name" value="Aminotransferase_I/II_large"/>
</dbReference>
<evidence type="ECO:0000256" key="4">
    <source>
        <dbReference type="ARBA" id="ARBA00023239"/>
    </source>
</evidence>
<dbReference type="InterPro" id="IPR015422">
    <property type="entry name" value="PyrdxlP-dep_Trfase_small"/>
</dbReference>
<comment type="similarity">
    <text evidence="5">Belongs to the class-II pyridoxal-phosphate-dependent aminotransferase family. MalY/PatB cystathionine beta-lyase subfamily.</text>
</comment>
<gene>
    <name evidence="7" type="ORF">EJK17_10210</name>
</gene>
<evidence type="ECO:0000256" key="5">
    <source>
        <dbReference type="ARBA" id="ARBA00037974"/>
    </source>
</evidence>
<feature type="domain" description="Aminotransferase class I/classII large" evidence="6">
    <location>
        <begin position="66"/>
        <end position="386"/>
    </location>
</feature>
<dbReference type="SUPFAM" id="SSF53383">
    <property type="entry name" value="PLP-dependent transferases"/>
    <property type="match status" value="1"/>
</dbReference>
<keyword evidence="7" id="KW-0032">Aminotransferase</keyword>
<evidence type="ECO:0000256" key="1">
    <source>
        <dbReference type="ARBA" id="ARBA00001933"/>
    </source>
</evidence>
<dbReference type="GO" id="GO:0030170">
    <property type="term" value="F:pyridoxal phosphate binding"/>
    <property type="evidence" value="ECO:0007669"/>
    <property type="project" value="InterPro"/>
</dbReference>
<dbReference type="Proteomes" id="UP000288291">
    <property type="component" value="Unassembled WGS sequence"/>
</dbReference>
<dbReference type="AlphaFoldDB" id="A0A437SSQ9"/>
<organism evidence="7 8">
    <name type="scientific">Lactobacillus xujianguonis</name>
    <dbReference type="NCBI Taxonomy" id="2495899"/>
    <lineage>
        <taxon>Bacteria</taxon>
        <taxon>Bacillati</taxon>
        <taxon>Bacillota</taxon>
        <taxon>Bacilli</taxon>
        <taxon>Lactobacillales</taxon>
        <taxon>Lactobacillaceae</taxon>
        <taxon>Lactobacillus</taxon>
    </lineage>
</organism>
<protein>
    <recommendedName>
        <fullName evidence="2">cysteine-S-conjugate beta-lyase</fullName>
        <ecNumber evidence="2">4.4.1.13</ecNumber>
    </recommendedName>
</protein>
<dbReference type="Gene3D" id="3.90.1150.10">
    <property type="entry name" value="Aspartate Aminotransferase, domain 1"/>
    <property type="match status" value="1"/>
</dbReference>
<keyword evidence="3" id="KW-0663">Pyridoxal phosphate</keyword>
<evidence type="ECO:0000256" key="2">
    <source>
        <dbReference type="ARBA" id="ARBA00012224"/>
    </source>
</evidence>
<dbReference type="EC" id="4.4.1.13" evidence="2"/>
<evidence type="ECO:0000256" key="3">
    <source>
        <dbReference type="ARBA" id="ARBA00022898"/>
    </source>
</evidence>
<dbReference type="InterPro" id="IPR051798">
    <property type="entry name" value="Class-II_PLP-Dep_Aminotrans"/>
</dbReference>
<dbReference type="PANTHER" id="PTHR43525">
    <property type="entry name" value="PROTEIN MALY"/>
    <property type="match status" value="1"/>
</dbReference>
<name>A0A437SSQ9_9LACO</name>
<keyword evidence="8" id="KW-1185">Reference proteome</keyword>
<dbReference type="Pfam" id="PF00155">
    <property type="entry name" value="Aminotran_1_2"/>
    <property type="match status" value="1"/>
</dbReference>
<keyword evidence="4" id="KW-0456">Lyase</keyword>
<sequence length="405" mass="46275">MKYDFTKLIDRHGHDAFAVDAIGSVPGFAPAKPRDGFDTIPMWVADMNFPTAKSIQDEIVKRVEHPLFGYFTPSDDYYQAIIDWHRDHKGVTDLQKEDIGYENSVLGGVVSALKAFAAPGDKVLLHSPAYMGFINSLKDNGYQIVDSPLIKDENGVWRMDYEDMEQKIKENQIHITIFCNPHNPTGRVWTKEEISRAIKIFERNDVLAISDEIWSDLLMNGHHYTPTQSVSEWAKQHTAAFYAPSKTFNLAGLVGSYSVIYNKTIREKVQSIGAKTHYNSMNVLSEHALIGAYSEEGNNWLEQLLPVLSENVNFAYEYVQKNFEGVSTFETEGTYMMFIDCSGWLKKHGKTQAELLERGWEYGIGWQDGKLFEGPTSIRLNLASPTYRIKDAFERMNKYVFNDEW</sequence>
<comment type="cofactor">
    <cofactor evidence="1">
        <name>pyridoxal 5'-phosphate</name>
        <dbReference type="ChEBI" id="CHEBI:597326"/>
    </cofactor>
</comment>
<dbReference type="RefSeq" id="WP_103662547.1">
    <property type="nucleotide sequence ID" value="NZ_ML136906.1"/>
</dbReference>
<proteinExistence type="inferred from homology"/>
<dbReference type="InterPro" id="IPR015421">
    <property type="entry name" value="PyrdxlP-dep_Trfase_major"/>
</dbReference>
<dbReference type="EMBL" id="RXIA01000038">
    <property type="protein sequence ID" value="RVU69963.1"/>
    <property type="molecule type" value="Genomic_DNA"/>
</dbReference>
<keyword evidence="7" id="KW-0808">Transferase</keyword>
<dbReference type="PANTHER" id="PTHR43525:SF1">
    <property type="entry name" value="PROTEIN MALY"/>
    <property type="match status" value="1"/>
</dbReference>
<evidence type="ECO:0000313" key="8">
    <source>
        <dbReference type="Proteomes" id="UP000288291"/>
    </source>
</evidence>
<evidence type="ECO:0000313" key="7">
    <source>
        <dbReference type="EMBL" id="RVU69963.1"/>
    </source>
</evidence>
<dbReference type="InterPro" id="IPR015424">
    <property type="entry name" value="PyrdxlP-dep_Trfase"/>
</dbReference>
<evidence type="ECO:0000259" key="6">
    <source>
        <dbReference type="Pfam" id="PF00155"/>
    </source>
</evidence>
<dbReference type="GO" id="GO:0047804">
    <property type="term" value="F:cysteine-S-conjugate beta-lyase activity"/>
    <property type="evidence" value="ECO:0007669"/>
    <property type="project" value="UniProtKB-EC"/>
</dbReference>
<reference evidence="7 8" key="1">
    <citation type="submission" date="2018-12" db="EMBL/GenBank/DDBJ databases">
        <authorList>
            <person name="Meng J."/>
        </authorList>
    </citation>
    <scope>NUCLEOTIDE SEQUENCE [LARGE SCALE GENOMIC DNA]</scope>
    <source>
        <strain evidence="7 8">HT111-2</strain>
    </source>
</reference>
<accession>A0A437SSQ9</accession>
<dbReference type="CDD" id="cd00609">
    <property type="entry name" value="AAT_like"/>
    <property type="match status" value="1"/>
</dbReference>
<comment type="caution">
    <text evidence="7">The sequence shown here is derived from an EMBL/GenBank/DDBJ whole genome shotgun (WGS) entry which is preliminary data.</text>
</comment>